<keyword evidence="10" id="KW-1185">Reference proteome</keyword>
<dbReference type="EMBL" id="JBBMFM010000046">
    <property type="protein sequence ID" value="MEQ2425964.1"/>
    <property type="molecule type" value="Genomic_DNA"/>
</dbReference>
<sequence length="423" mass="45089">MVAMMFIIFLILLLIGVPIAFSLGLSSLFYLFTNNIPLTVIAQKFYSGMDSFTLLCIPGFMLAGALMNGGGITRRILDFCNSFLGHFRGSLALVNIVASMVFAGISGTAIADVCSLGGMLIPAMVDDGYDDDFSVAVTAASSVVGPIIPPSVPMVIAGSCVSISVGKMFQAGIIPGILLGLALCIPTYIISVKRNYPRHEKASWRVRLETTKDAIWAMLMPVILLGGILSGVFTPTEASIVTCAYALVVGVFVYKEIRITDVPRIVWENIRACASIIVLIGLANVFAYILTAERIPQMVANSILSITDNRVVVILLINVVLLFVGMFMESLAAILITFPVLLPVATAVGMEPVHFALMAILNLMLGLTTPPVGMCVCTGAQIGKISAFKAFKATVPFLATSLIVLALVSFVPQLTLWIPSILN</sequence>
<evidence type="ECO:0000256" key="5">
    <source>
        <dbReference type="ARBA" id="ARBA00022989"/>
    </source>
</evidence>
<dbReference type="Proteomes" id="UP001454086">
    <property type="component" value="Unassembled WGS sequence"/>
</dbReference>
<keyword evidence="4 7" id="KW-0812">Transmembrane</keyword>
<evidence type="ECO:0000256" key="2">
    <source>
        <dbReference type="ARBA" id="ARBA00022475"/>
    </source>
</evidence>
<comment type="subcellular location">
    <subcellularLocation>
        <location evidence="1">Cell inner membrane</location>
        <topology evidence="1">Multi-pass membrane protein</topology>
    </subcellularLocation>
</comment>
<keyword evidence="6 7" id="KW-0472">Membrane</keyword>
<dbReference type="InterPro" id="IPR004681">
    <property type="entry name" value="TRAP_DctM"/>
</dbReference>
<comment type="caution">
    <text evidence="9">The sequence shown here is derived from an EMBL/GenBank/DDBJ whole genome shotgun (WGS) entry which is preliminary data.</text>
</comment>
<dbReference type="PIRSF" id="PIRSF006066">
    <property type="entry name" value="HI0050"/>
    <property type="match status" value="1"/>
</dbReference>
<evidence type="ECO:0000313" key="10">
    <source>
        <dbReference type="Proteomes" id="UP001454086"/>
    </source>
</evidence>
<protein>
    <submittedName>
        <fullName evidence="9">TRAP transporter large permease</fullName>
    </submittedName>
</protein>
<feature type="transmembrane region" description="Helical" evidence="7">
    <location>
        <begin position="213"/>
        <end position="233"/>
    </location>
</feature>
<feature type="transmembrane region" description="Helical" evidence="7">
    <location>
        <begin position="52"/>
        <end position="70"/>
    </location>
</feature>
<dbReference type="NCBIfam" id="TIGR00786">
    <property type="entry name" value="dctM"/>
    <property type="match status" value="1"/>
</dbReference>
<feature type="transmembrane region" description="Helical" evidence="7">
    <location>
        <begin position="172"/>
        <end position="192"/>
    </location>
</feature>
<keyword evidence="3" id="KW-0997">Cell inner membrane</keyword>
<reference evidence="9 10" key="1">
    <citation type="submission" date="2024-03" db="EMBL/GenBank/DDBJ databases">
        <title>Human intestinal bacterial collection.</title>
        <authorList>
            <person name="Pauvert C."/>
            <person name="Hitch T.C.A."/>
            <person name="Clavel T."/>
        </authorList>
    </citation>
    <scope>NUCLEOTIDE SEQUENCE [LARGE SCALE GENOMIC DNA]</scope>
    <source>
        <strain evidence="9 10">CLA-SR-H021</strain>
    </source>
</reference>
<keyword evidence="2" id="KW-1003">Cell membrane</keyword>
<dbReference type="PANTHER" id="PTHR33362:SF3">
    <property type="entry name" value="SIALIC ACID TRAP TRANSPORTER PERMEASE PROTEIN SIAT"/>
    <property type="match status" value="1"/>
</dbReference>
<feature type="transmembrane region" description="Helical" evidence="7">
    <location>
        <begin position="395"/>
        <end position="418"/>
    </location>
</feature>
<organism evidence="9 10">
    <name type="scientific">Enterocloster hominis</name>
    <name type="common">ex Hitch et al. 2024</name>
    <dbReference type="NCBI Taxonomy" id="1917870"/>
    <lineage>
        <taxon>Bacteria</taxon>
        <taxon>Bacillati</taxon>
        <taxon>Bacillota</taxon>
        <taxon>Clostridia</taxon>
        <taxon>Lachnospirales</taxon>
        <taxon>Lachnospiraceae</taxon>
        <taxon>Enterocloster</taxon>
    </lineage>
</organism>
<feature type="transmembrane region" description="Helical" evidence="7">
    <location>
        <begin position="269"/>
        <end position="290"/>
    </location>
</feature>
<accession>A0ABV1D6D0</accession>
<feature type="transmembrane region" description="Helical" evidence="7">
    <location>
        <begin position="302"/>
        <end position="324"/>
    </location>
</feature>
<keyword evidence="5 7" id="KW-1133">Transmembrane helix</keyword>
<feature type="domain" description="TRAP C4-dicarboxylate transport system permease DctM subunit" evidence="8">
    <location>
        <begin position="6"/>
        <end position="414"/>
    </location>
</feature>
<evidence type="ECO:0000256" key="1">
    <source>
        <dbReference type="ARBA" id="ARBA00004429"/>
    </source>
</evidence>
<dbReference type="RefSeq" id="WP_008724328.1">
    <property type="nucleotide sequence ID" value="NZ_JBBMFM010000046.1"/>
</dbReference>
<dbReference type="PANTHER" id="PTHR33362">
    <property type="entry name" value="SIALIC ACID TRAP TRANSPORTER PERMEASE PROTEIN SIAT-RELATED"/>
    <property type="match status" value="1"/>
</dbReference>
<evidence type="ECO:0000256" key="7">
    <source>
        <dbReference type="SAM" id="Phobius"/>
    </source>
</evidence>
<evidence type="ECO:0000259" key="8">
    <source>
        <dbReference type="Pfam" id="PF06808"/>
    </source>
</evidence>
<gene>
    <name evidence="9" type="ORF">WMQ36_13360</name>
</gene>
<dbReference type="InterPro" id="IPR010656">
    <property type="entry name" value="DctM"/>
</dbReference>
<evidence type="ECO:0000256" key="3">
    <source>
        <dbReference type="ARBA" id="ARBA00022519"/>
    </source>
</evidence>
<proteinExistence type="predicted"/>
<evidence type="ECO:0000256" key="6">
    <source>
        <dbReference type="ARBA" id="ARBA00023136"/>
    </source>
</evidence>
<feature type="transmembrane region" description="Helical" evidence="7">
    <location>
        <begin position="91"/>
        <end position="111"/>
    </location>
</feature>
<evidence type="ECO:0000313" key="9">
    <source>
        <dbReference type="EMBL" id="MEQ2425964.1"/>
    </source>
</evidence>
<feature type="transmembrane region" description="Helical" evidence="7">
    <location>
        <begin position="7"/>
        <end position="32"/>
    </location>
</feature>
<name>A0ABV1D6D0_9FIRM</name>
<dbReference type="Pfam" id="PF06808">
    <property type="entry name" value="DctM"/>
    <property type="match status" value="1"/>
</dbReference>
<feature type="transmembrane region" description="Helical" evidence="7">
    <location>
        <begin position="356"/>
        <end position="383"/>
    </location>
</feature>
<feature type="transmembrane region" description="Helical" evidence="7">
    <location>
        <begin position="239"/>
        <end position="257"/>
    </location>
</feature>
<evidence type="ECO:0000256" key="4">
    <source>
        <dbReference type="ARBA" id="ARBA00022692"/>
    </source>
</evidence>